<proteinExistence type="predicted"/>
<keyword evidence="2" id="KW-1185">Reference proteome</keyword>
<dbReference type="EMBL" id="VBSN01000013">
    <property type="protein sequence ID" value="KAA6441496.1"/>
    <property type="molecule type" value="Genomic_DNA"/>
</dbReference>
<reference evidence="1 2" key="1">
    <citation type="submission" date="2019-05" db="EMBL/GenBank/DDBJ databases">
        <authorList>
            <person name="Qu J.-H."/>
        </authorList>
    </citation>
    <scope>NUCLEOTIDE SEQUENCE [LARGE SCALE GENOMIC DNA]</scope>
    <source>
        <strain evidence="1 2">NS28</strain>
    </source>
</reference>
<gene>
    <name evidence="1" type="ORF">FEM33_01830</name>
</gene>
<dbReference type="Proteomes" id="UP000323994">
    <property type="component" value="Unassembled WGS sequence"/>
</dbReference>
<name>A0A5M8R3I5_9BACT</name>
<dbReference type="OrthoDB" id="660041at2"/>
<dbReference type="AlphaFoldDB" id="A0A5M8R3I5"/>
<sequence>MVAKIRAYKAPDDVETSKRYVDEHRKVLEAFGVKQVTSANLDWLYDQNTYVIIVESEDGAKIYGGGRIQIRNEAMKLPMEGAIAKKDTRIYPYIQNLENYKLAEFCGLFNSKEVAGYGIGSIFLGRIGVAITSQIGVDYLLALCSPPTLRQCLRIGFEIIRDLGENGAFYYPKEGLIATAIIVNDLKQLPFANAEEKERILDLRENPVQFALEKGPKGEIALYYELDMKIEVI</sequence>
<dbReference type="RefSeq" id="WP_139010415.1">
    <property type="nucleotide sequence ID" value="NZ_VBSN01000013.1"/>
</dbReference>
<evidence type="ECO:0000313" key="2">
    <source>
        <dbReference type="Proteomes" id="UP000323994"/>
    </source>
</evidence>
<evidence type="ECO:0008006" key="3">
    <source>
        <dbReference type="Google" id="ProtNLM"/>
    </source>
</evidence>
<evidence type="ECO:0000313" key="1">
    <source>
        <dbReference type="EMBL" id="KAA6441496.1"/>
    </source>
</evidence>
<accession>A0A5M8R3I5</accession>
<organism evidence="1 2">
    <name type="scientific">Dyadobacter flavalbus</name>
    <dbReference type="NCBI Taxonomy" id="2579942"/>
    <lineage>
        <taxon>Bacteria</taxon>
        <taxon>Pseudomonadati</taxon>
        <taxon>Bacteroidota</taxon>
        <taxon>Cytophagia</taxon>
        <taxon>Cytophagales</taxon>
        <taxon>Spirosomataceae</taxon>
        <taxon>Dyadobacter</taxon>
    </lineage>
</organism>
<protein>
    <recommendedName>
        <fullName evidence="3">GNAT family N-acetyltransferase</fullName>
    </recommendedName>
</protein>
<comment type="caution">
    <text evidence="1">The sequence shown here is derived from an EMBL/GenBank/DDBJ whole genome shotgun (WGS) entry which is preliminary data.</text>
</comment>